<feature type="domain" description="NmrA-like" evidence="3">
    <location>
        <begin position="4"/>
        <end position="248"/>
    </location>
</feature>
<evidence type="ECO:0000256" key="2">
    <source>
        <dbReference type="ARBA" id="ARBA00022857"/>
    </source>
</evidence>
<evidence type="ECO:0000313" key="4">
    <source>
        <dbReference type="EMBL" id="KAK4101208.1"/>
    </source>
</evidence>
<dbReference type="EMBL" id="MU863636">
    <property type="protein sequence ID" value="KAK4101208.1"/>
    <property type="molecule type" value="Genomic_DNA"/>
</dbReference>
<comment type="caution">
    <text evidence="4">The sequence shown here is derived from an EMBL/GenBank/DDBJ whole genome shotgun (WGS) entry which is preliminary data.</text>
</comment>
<sequence>MAPQNILVVGATGQQGGAVIKALLDLPESSSRFHILALTRNAQSHHAKALESVHKDVVELIEGDNTNPQPIFASQPKGSITSIFVVTTLGKISEEDQAIPLIDAAVEHGIKHVVFTSVDRGGDEKSWTNPTDIRHFRSKHNIELHLRDKAGKEDAGRFAWTILRPVGFFDNMNPGMLGSVFTAMWAAALSPDTKLQLVGVNDIGIFAAKALSEPAKWSGRTLSLAGDELTLAEAREKFEKVMGKPLPQAWTILGRAAMWGMKELGDMFAWFEKEGFGADIAACKKEVPSMQDLEAWLKESSKWKKE</sequence>
<comment type="similarity">
    <text evidence="1">Belongs to the NmrA-type oxidoreductase family.</text>
</comment>
<accession>A0AAN6Q0E9</accession>
<evidence type="ECO:0000256" key="1">
    <source>
        <dbReference type="ARBA" id="ARBA00006328"/>
    </source>
</evidence>
<name>A0AAN6Q0E9_9PEZI</name>
<evidence type="ECO:0000313" key="5">
    <source>
        <dbReference type="Proteomes" id="UP001305647"/>
    </source>
</evidence>
<dbReference type="InterPro" id="IPR036291">
    <property type="entry name" value="NAD(P)-bd_dom_sf"/>
</dbReference>
<organism evidence="4 5">
    <name type="scientific">Parathielavia hyrcaniae</name>
    <dbReference type="NCBI Taxonomy" id="113614"/>
    <lineage>
        <taxon>Eukaryota</taxon>
        <taxon>Fungi</taxon>
        <taxon>Dikarya</taxon>
        <taxon>Ascomycota</taxon>
        <taxon>Pezizomycotina</taxon>
        <taxon>Sordariomycetes</taxon>
        <taxon>Sordariomycetidae</taxon>
        <taxon>Sordariales</taxon>
        <taxon>Chaetomiaceae</taxon>
        <taxon>Parathielavia</taxon>
    </lineage>
</organism>
<keyword evidence="2" id="KW-0521">NADP</keyword>
<gene>
    <name evidence="4" type="ORF">N658DRAFT_496509</name>
</gene>
<evidence type="ECO:0000259" key="3">
    <source>
        <dbReference type="Pfam" id="PF05368"/>
    </source>
</evidence>
<dbReference type="Gene3D" id="3.90.25.10">
    <property type="entry name" value="UDP-galactose 4-epimerase, domain 1"/>
    <property type="match status" value="1"/>
</dbReference>
<dbReference type="SUPFAM" id="SSF51735">
    <property type="entry name" value="NAD(P)-binding Rossmann-fold domains"/>
    <property type="match status" value="1"/>
</dbReference>
<dbReference type="Proteomes" id="UP001305647">
    <property type="component" value="Unassembled WGS sequence"/>
</dbReference>
<dbReference type="PANTHER" id="PTHR42748:SF7">
    <property type="entry name" value="NMRA LIKE REDOX SENSOR 1-RELATED"/>
    <property type="match status" value="1"/>
</dbReference>
<dbReference type="GO" id="GO:0005634">
    <property type="term" value="C:nucleus"/>
    <property type="evidence" value="ECO:0007669"/>
    <property type="project" value="TreeGrafter"/>
</dbReference>
<protein>
    <submittedName>
        <fullName evidence="4">NAD(P)-binding protein</fullName>
    </submittedName>
</protein>
<proteinExistence type="inferred from homology"/>
<dbReference type="InterPro" id="IPR051164">
    <property type="entry name" value="NmrA-like_oxidored"/>
</dbReference>
<dbReference type="InterPro" id="IPR008030">
    <property type="entry name" value="NmrA-like"/>
</dbReference>
<keyword evidence="5" id="KW-1185">Reference proteome</keyword>
<dbReference type="AlphaFoldDB" id="A0AAN6Q0E9"/>
<dbReference type="Gene3D" id="3.40.50.720">
    <property type="entry name" value="NAD(P)-binding Rossmann-like Domain"/>
    <property type="match status" value="1"/>
</dbReference>
<reference evidence="4" key="1">
    <citation type="journal article" date="2023" name="Mol. Phylogenet. Evol.">
        <title>Genome-scale phylogeny and comparative genomics of the fungal order Sordariales.</title>
        <authorList>
            <person name="Hensen N."/>
            <person name="Bonometti L."/>
            <person name="Westerberg I."/>
            <person name="Brannstrom I.O."/>
            <person name="Guillou S."/>
            <person name="Cros-Aarteil S."/>
            <person name="Calhoun S."/>
            <person name="Haridas S."/>
            <person name="Kuo A."/>
            <person name="Mondo S."/>
            <person name="Pangilinan J."/>
            <person name="Riley R."/>
            <person name="LaButti K."/>
            <person name="Andreopoulos B."/>
            <person name="Lipzen A."/>
            <person name="Chen C."/>
            <person name="Yan M."/>
            <person name="Daum C."/>
            <person name="Ng V."/>
            <person name="Clum A."/>
            <person name="Steindorff A."/>
            <person name="Ohm R.A."/>
            <person name="Martin F."/>
            <person name="Silar P."/>
            <person name="Natvig D.O."/>
            <person name="Lalanne C."/>
            <person name="Gautier V."/>
            <person name="Ament-Velasquez S.L."/>
            <person name="Kruys A."/>
            <person name="Hutchinson M.I."/>
            <person name="Powell A.J."/>
            <person name="Barry K."/>
            <person name="Miller A.N."/>
            <person name="Grigoriev I.V."/>
            <person name="Debuchy R."/>
            <person name="Gladieux P."/>
            <person name="Hiltunen Thoren M."/>
            <person name="Johannesson H."/>
        </authorList>
    </citation>
    <scope>NUCLEOTIDE SEQUENCE</scope>
    <source>
        <strain evidence="4">CBS 757.83</strain>
    </source>
</reference>
<dbReference type="PANTHER" id="PTHR42748">
    <property type="entry name" value="NITROGEN METABOLITE REPRESSION PROTEIN NMRA FAMILY MEMBER"/>
    <property type="match status" value="1"/>
</dbReference>
<dbReference type="Pfam" id="PF05368">
    <property type="entry name" value="NmrA"/>
    <property type="match status" value="1"/>
</dbReference>
<reference evidence="4" key="2">
    <citation type="submission" date="2023-05" db="EMBL/GenBank/DDBJ databases">
        <authorList>
            <consortium name="Lawrence Berkeley National Laboratory"/>
            <person name="Steindorff A."/>
            <person name="Hensen N."/>
            <person name="Bonometti L."/>
            <person name="Westerberg I."/>
            <person name="Brannstrom I.O."/>
            <person name="Guillou S."/>
            <person name="Cros-Aarteil S."/>
            <person name="Calhoun S."/>
            <person name="Haridas S."/>
            <person name="Kuo A."/>
            <person name="Mondo S."/>
            <person name="Pangilinan J."/>
            <person name="Riley R."/>
            <person name="Labutti K."/>
            <person name="Andreopoulos B."/>
            <person name="Lipzen A."/>
            <person name="Chen C."/>
            <person name="Yanf M."/>
            <person name="Daum C."/>
            <person name="Ng V."/>
            <person name="Clum A."/>
            <person name="Ohm R."/>
            <person name="Martin F."/>
            <person name="Silar P."/>
            <person name="Natvig D."/>
            <person name="Lalanne C."/>
            <person name="Gautier V."/>
            <person name="Ament-Velasquez S.L."/>
            <person name="Kruys A."/>
            <person name="Hutchinson M.I."/>
            <person name="Powell A.J."/>
            <person name="Barry K."/>
            <person name="Miller A.N."/>
            <person name="Grigoriev I.V."/>
            <person name="Debuchy R."/>
            <person name="Gladieux P."/>
            <person name="Thoren M.H."/>
            <person name="Johannesson H."/>
        </authorList>
    </citation>
    <scope>NUCLEOTIDE SEQUENCE</scope>
    <source>
        <strain evidence="4">CBS 757.83</strain>
    </source>
</reference>